<sequence>MSLPLTRTALLAAALPWLLLCGNAALAQSASPPAWDQLTPAQREQLIGPVRERWNSADAQERERMLEHARRWQSMTPAERAEARHGMHSWKHLPPDQREEARALYSKLRTLPDAERDALRERWKQMTPEQRRRWAAENPAPPRRGSRGP</sequence>
<feature type="region of interest" description="Disordered" evidence="1">
    <location>
        <begin position="70"/>
        <end position="149"/>
    </location>
</feature>
<organism evidence="3 4">
    <name type="scientific">Luteimonas flava</name>
    <dbReference type="NCBI Taxonomy" id="3115822"/>
    <lineage>
        <taxon>Bacteria</taxon>
        <taxon>Pseudomonadati</taxon>
        <taxon>Pseudomonadota</taxon>
        <taxon>Gammaproteobacteria</taxon>
        <taxon>Lysobacterales</taxon>
        <taxon>Lysobacteraceae</taxon>
        <taxon>Luteimonas</taxon>
    </lineage>
</organism>
<dbReference type="Proteomes" id="UP001358324">
    <property type="component" value="Unassembled WGS sequence"/>
</dbReference>
<keyword evidence="4" id="KW-1185">Reference proteome</keyword>
<dbReference type="RefSeq" id="WP_332079645.1">
    <property type="nucleotide sequence ID" value="NZ_JAZHBM010000003.1"/>
</dbReference>
<proteinExistence type="predicted"/>
<name>A0ABU7WK67_9GAMM</name>
<accession>A0ABU7WK67</accession>
<evidence type="ECO:0000313" key="3">
    <source>
        <dbReference type="EMBL" id="MEF3083963.1"/>
    </source>
</evidence>
<keyword evidence="2" id="KW-0732">Signal</keyword>
<comment type="caution">
    <text evidence="3">The sequence shown here is derived from an EMBL/GenBank/DDBJ whole genome shotgun (WGS) entry which is preliminary data.</text>
</comment>
<feature type="compositionally biased region" description="Basic and acidic residues" evidence="1">
    <location>
        <begin position="110"/>
        <end position="135"/>
    </location>
</feature>
<feature type="compositionally biased region" description="Basic and acidic residues" evidence="1">
    <location>
        <begin position="93"/>
        <end position="102"/>
    </location>
</feature>
<feature type="chain" id="PRO_5046394779" evidence="2">
    <location>
        <begin position="28"/>
        <end position="149"/>
    </location>
</feature>
<evidence type="ECO:0000313" key="4">
    <source>
        <dbReference type="Proteomes" id="UP001358324"/>
    </source>
</evidence>
<gene>
    <name evidence="3" type="ORF">V3391_17235</name>
</gene>
<feature type="signal peptide" evidence="2">
    <location>
        <begin position="1"/>
        <end position="27"/>
    </location>
</feature>
<evidence type="ECO:0000256" key="1">
    <source>
        <dbReference type="SAM" id="MobiDB-lite"/>
    </source>
</evidence>
<dbReference type="Pfam" id="PF11304">
    <property type="entry name" value="DUF3106"/>
    <property type="match status" value="1"/>
</dbReference>
<evidence type="ECO:0000256" key="2">
    <source>
        <dbReference type="SAM" id="SignalP"/>
    </source>
</evidence>
<reference evidence="3 4" key="1">
    <citation type="submission" date="2024-01" db="EMBL/GenBank/DDBJ databases">
        <title>Novel species of the genus Luteimonas isolated from rivers.</title>
        <authorList>
            <person name="Lu H."/>
        </authorList>
    </citation>
    <scope>NUCLEOTIDE SEQUENCE [LARGE SCALE GENOMIC DNA]</scope>
    <source>
        <strain evidence="3 4">SMYT11W</strain>
    </source>
</reference>
<dbReference type="EMBL" id="JAZHBM010000003">
    <property type="protein sequence ID" value="MEF3083963.1"/>
    <property type="molecule type" value="Genomic_DNA"/>
</dbReference>
<protein>
    <submittedName>
        <fullName evidence="3">DUF3106 domain-containing protein</fullName>
    </submittedName>
</protein>
<dbReference type="InterPro" id="IPR021455">
    <property type="entry name" value="DUF3106"/>
</dbReference>